<dbReference type="GeneTree" id="ENSGT00940000154715"/>
<dbReference type="SUPFAM" id="SSF47353">
    <property type="entry name" value="Retrovirus capsid dimerization domain-like"/>
    <property type="match status" value="1"/>
</dbReference>
<dbReference type="AlphaFoldDB" id="A0A803TRE1"/>
<dbReference type="Pfam" id="PF02023">
    <property type="entry name" value="SCAN"/>
    <property type="match status" value="1"/>
</dbReference>
<dbReference type="CDD" id="cd07936">
    <property type="entry name" value="SCAN"/>
    <property type="match status" value="1"/>
</dbReference>
<dbReference type="InterPro" id="IPR050916">
    <property type="entry name" value="SCAN-C2H2_zinc_finger"/>
</dbReference>
<dbReference type="InParanoid" id="A0A803TRE1"/>
<keyword evidence="5" id="KW-1185">Reference proteome</keyword>
<dbReference type="FunFam" id="1.10.4020.10:FF:000001">
    <property type="entry name" value="zinc finger protein 263 isoform X1"/>
    <property type="match status" value="1"/>
</dbReference>
<name>A0A803TRE1_ANOCA</name>
<organism evidence="4 5">
    <name type="scientific">Anolis carolinensis</name>
    <name type="common">Green anole</name>
    <name type="synonym">American chameleon</name>
    <dbReference type="NCBI Taxonomy" id="28377"/>
    <lineage>
        <taxon>Eukaryota</taxon>
        <taxon>Metazoa</taxon>
        <taxon>Chordata</taxon>
        <taxon>Craniata</taxon>
        <taxon>Vertebrata</taxon>
        <taxon>Euteleostomi</taxon>
        <taxon>Lepidosauria</taxon>
        <taxon>Squamata</taxon>
        <taxon>Bifurcata</taxon>
        <taxon>Unidentata</taxon>
        <taxon>Episquamata</taxon>
        <taxon>Toxicofera</taxon>
        <taxon>Iguania</taxon>
        <taxon>Dactyloidae</taxon>
        <taxon>Anolis</taxon>
    </lineage>
</organism>
<evidence type="ECO:0000313" key="4">
    <source>
        <dbReference type="Ensembl" id="ENSACAP00000037781.1"/>
    </source>
</evidence>
<reference evidence="4" key="3">
    <citation type="submission" date="2025-09" db="UniProtKB">
        <authorList>
            <consortium name="Ensembl"/>
        </authorList>
    </citation>
    <scope>IDENTIFICATION</scope>
</reference>
<dbReference type="InterPro" id="IPR003309">
    <property type="entry name" value="SCAN_dom"/>
</dbReference>
<dbReference type="PANTHER" id="PTHR45935:SF15">
    <property type="entry name" value="SCAN BOX DOMAIN-CONTAINING PROTEIN"/>
    <property type="match status" value="1"/>
</dbReference>
<evidence type="ECO:0000259" key="3">
    <source>
        <dbReference type="PROSITE" id="PS50804"/>
    </source>
</evidence>
<dbReference type="Gene3D" id="1.10.4020.10">
    <property type="entry name" value="DNA breaking-rejoining enzymes"/>
    <property type="match status" value="1"/>
</dbReference>
<dbReference type="PROSITE" id="PS50804">
    <property type="entry name" value="SCAN_BOX"/>
    <property type="match status" value="1"/>
</dbReference>
<feature type="domain" description="SCAN box" evidence="3">
    <location>
        <begin position="50"/>
        <end position="128"/>
    </location>
</feature>
<evidence type="ECO:0000313" key="5">
    <source>
        <dbReference type="Proteomes" id="UP000001646"/>
    </source>
</evidence>
<dbReference type="SMART" id="SM00431">
    <property type="entry name" value="SCAN"/>
    <property type="match status" value="1"/>
</dbReference>
<sequence length="147" mass="16927">MKRGKGQRWDKLPVSISYKGPKRSSQLPDVTVKVKEEIPDEDTVSLEEQRQRFRTFGYQEAEGPRDACRQLQELCSQWLNLERCTKEQILEQVILEQFLTILPEEVQSWVREGGPRTCAQAVTLAEDFLLGLKRRQGQVGVFEFGGT</sequence>
<protein>
    <recommendedName>
        <fullName evidence="3">SCAN box domain-containing protein</fullName>
    </recommendedName>
</protein>
<feature type="region of interest" description="Disordered" evidence="2">
    <location>
        <begin position="1"/>
        <end position="25"/>
    </location>
</feature>
<dbReference type="Proteomes" id="UP000001646">
    <property type="component" value="Chromosome 2"/>
</dbReference>
<reference evidence="4 5" key="1">
    <citation type="submission" date="2009-12" db="EMBL/GenBank/DDBJ databases">
        <title>The Genome Sequence of Anolis carolinensis (Green Anole Lizard).</title>
        <authorList>
            <consortium name="The Genome Sequencing Platform"/>
            <person name="Di Palma F."/>
            <person name="Alfoldi J."/>
            <person name="Heiman D."/>
            <person name="Young S."/>
            <person name="Grabherr M."/>
            <person name="Johnson J."/>
            <person name="Lander E.S."/>
            <person name="Lindblad-Toh K."/>
        </authorList>
    </citation>
    <scope>NUCLEOTIDE SEQUENCE [LARGE SCALE GENOMIC DNA]</scope>
    <source>
        <strain evidence="4 5">JBL SC #1</strain>
    </source>
</reference>
<dbReference type="PANTHER" id="PTHR45935">
    <property type="entry name" value="PROTEIN ZBED8-RELATED"/>
    <property type="match status" value="1"/>
</dbReference>
<dbReference type="InterPro" id="IPR038269">
    <property type="entry name" value="SCAN_sf"/>
</dbReference>
<accession>A0A803TRE1</accession>
<evidence type="ECO:0000256" key="2">
    <source>
        <dbReference type="SAM" id="MobiDB-lite"/>
    </source>
</evidence>
<dbReference type="Ensembl" id="ENSACAT00000056242.1">
    <property type="protein sequence ID" value="ENSACAP00000037781.1"/>
    <property type="gene ID" value="ENSACAG00000038734.1"/>
</dbReference>
<reference evidence="4" key="2">
    <citation type="submission" date="2025-08" db="UniProtKB">
        <authorList>
            <consortium name="Ensembl"/>
        </authorList>
    </citation>
    <scope>IDENTIFICATION</scope>
</reference>
<proteinExistence type="predicted"/>
<evidence type="ECO:0000256" key="1">
    <source>
        <dbReference type="ARBA" id="ARBA00023242"/>
    </source>
</evidence>
<keyword evidence="1" id="KW-0539">Nucleus</keyword>